<evidence type="ECO:0000256" key="6">
    <source>
        <dbReference type="ARBA" id="ARBA00022807"/>
    </source>
</evidence>
<accession>A0A9D4DYQ9</accession>
<dbReference type="EC" id="3.4.19.12" evidence="2"/>
<dbReference type="PANTHER" id="PTHR12419">
    <property type="entry name" value="OTU DOMAIN CONTAINING PROTEIN"/>
    <property type="match status" value="1"/>
</dbReference>
<evidence type="ECO:0000256" key="5">
    <source>
        <dbReference type="ARBA" id="ARBA00022801"/>
    </source>
</evidence>
<reference evidence="9" key="1">
    <citation type="journal article" date="2019" name="bioRxiv">
        <title>The Genome of the Zebra Mussel, Dreissena polymorpha: A Resource for Invasive Species Research.</title>
        <authorList>
            <person name="McCartney M.A."/>
            <person name="Auch B."/>
            <person name="Kono T."/>
            <person name="Mallez S."/>
            <person name="Zhang Y."/>
            <person name="Obille A."/>
            <person name="Becker A."/>
            <person name="Abrahante J.E."/>
            <person name="Garbe J."/>
            <person name="Badalamenti J.P."/>
            <person name="Herman A."/>
            <person name="Mangelson H."/>
            <person name="Liachko I."/>
            <person name="Sullivan S."/>
            <person name="Sone E.D."/>
            <person name="Koren S."/>
            <person name="Silverstein K.A.T."/>
            <person name="Beckman K.B."/>
            <person name="Gohl D.M."/>
        </authorList>
    </citation>
    <scope>NUCLEOTIDE SEQUENCE</scope>
    <source>
        <strain evidence="9">Duluth1</strain>
        <tissue evidence="9">Whole animal</tissue>
    </source>
</reference>
<feature type="region of interest" description="Disordered" evidence="7">
    <location>
        <begin position="19"/>
        <end position="45"/>
    </location>
</feature>
<dbReference type="Pfam" id="PF02338">
    <property type="entry name" value="OTU"/>
    <property type="match status" value="1"/>
</dbReference>
<proteinExistence type="predicted"/>
<organism evidence="9 10">
    <name type="scientific">Dreissena polymorpha</name>
    <name type="common">Zebra mussel</name>
    <name type="synonym">Mytilus polymorpha</name>
    <dbReference type="NCBI Taxonomy" id="45954"/>
    <lineage>
        <taxon>Eukaryota</taxon>
        <taxon>Metazoa</taxon>
        <taxon>Spiralia</taxon>
        <taxon>Lophotrochozoa</taxon>
        <taxon>Mollusca</taxon>
        <taxon>Bivalvia</taxon>
        <taxon>Autobranchia</taxon>
        <taxon>Heteroconchia</taxon>
        <taxon>Euheterodonta</taxon>
        <taxon>Imparidentia</taxon>
        <taxon>Neoheterodontei</taxon>
        <taxon>Myida</taxon>
        <taxon>Dreissenoidea</taxon>
        <taxon>Dreissenidae</taxon>
        <taxon>Dreissena</taxon>
    </lineage>
</organism>
<feature type="region of interest" description="Disordered" evidence="7">
    <location>
        <begin position="99"/>
        <end position="132"/>
    </location>
</feature>
<comment type="catalytic activity">
    <reaction evidence="1">
        <text>Thiol-dependent hydrolysis of ester, thioester, amide, peptide and isopeptide bonds formed by the C-terminal Gly of ubiquitin (a 76-residue protein attached to proteins as an intracellular targeting signal).</text>
        <dbReference type="EC" id="3.4.19.12"/>
    </reaction>
</comment>
<gene>
    <name evidence="9" type="ORF">DPMN_170010</name>
</gene>
<dbReference type="EMBL" id="JAIWYP010000009">
    <property type="protein sequence ID" value="KAH3768794.1"/>
    <property type="molecule type" value="Genomic_DNA"/>
</dbReference>
<keyword evidence="6" id="KW-0788">Thiol protease</keyword>
<keyword evidence="3" id="KW-0645">Protease</keyword>
<name>A0A9D4DYQ9_DREPO</name>
<dbReference type="Proteomes" id="UP000828390">
    <property type="component" value="Unassembled WGS sequence"/>
</dbReference>
<evidence type="ECO:0000256" key="7">
    <source>
        <dbReference type="SAM" id="MobiDB-lite"/>
    </source>
</evidence>
<feature type="compositionally biased region" description="Basic residues" evidence="7">
    <location>
        <begin position="112"/>
        <end position="122"/>
    </location>
</feature>
<sequence>MADAGDDKCDAEAELLQRHKKERKDLQSEIQKLKHSVSKDNKKKKKEITDKIALLEAELDCRHEKELADLKLHTTGAPQKLAGTVDEVVDKVGVLGVGDNEESDLGQQAQKKASKAQKQRAKKAAEDQEREDRIREQAIENLTSSRHLEAVKIGTLLAHRGLQIHEITSDGNCLYAAISHQLKKQQLMCTVDSLRGRVAEYMRSNPEEFMPFLTTESGEPFSEEDFEKYCHELETTPAWGGQLEIQALAQVLKVPIEVIQSEGPSLVSGEHFTGSPIVLTYYRHAYGLGEHYHSVEDRVETEEEFT</sequence>
<evidence type="ECO:0000313" key="9">
    <source>
        <dbReference type="EMBL" id="KAH3768794.1"/>
    </source>
</evidence>
<evidence type="ECO:0000256" key="2">
    <source>
        <dbReference type="ARBA" id="ARBA00012759"/>
    </source>
</evidence>
<dbReference type="FunFam" id="3.90.70.80:FF:000003">
    <property type="entry name" value="OTU domain-containing protein 6B"/>
    <property type="match status" value="1"/>
</dbReference>
<feature type="compositionally biased region" description="Basic residues" evidence="7">
    <location>
        <begin position="33"/>
        <end position="45"/>
    </location>
</feature>
<keyword evidence="5" id="KW-0378">Hydrolase</keyword>
<keyword evidence="10" id="KW-1185">Reference proteome</keyword>
<comment type="caution">
    <text evidence="9">The sequence shown here is derived from an EMBL/GenBank/DDBJ whole genome shotgun (WGS) entry which is preliminary data.</text>
</comment>
<dbReference type="GO" id="GO:0006508">
    <property type="term" value="P:proteolysis"/>
    <property type="evidence" value="ECO:0007669"/>
    <property type="project" value="UniProtKB-KW"/>
</dbReference>
<dbReference type="SUPFAM" id="SSF54001">
    <property type="entry name" value="Cysteine proteinases"/>
    <property type="match status" value="1"/>
</dbReference>
<feature type="domain" description="OTU" evidence="8">
    <location>
        <begin position="162"/>
        <end position="298"/>
    </location>
</feature>
<evidence type="ECO:0000259" key="8">
    <source>
        <dbReference type="PROSITE" id="PS50802"/>
    </source>
</evidence>
<evidence type="ECO:0000313" key="10">
    <source>
        <dbReference type="Proteomes" id="UP000828390"/>
    </source>
</evidence>
<evidence type="ECO:0000256" key="4">
    <source>
        <dbReference type="ARBA" id="ARBA00022786"/>
    </source>
</evidence>
<feature type="compositionally biased region" description="Basic and acidic residues" evidence="7">
    <location>
        <begin position="123"/>
        <end position="132"/>
    </location>
</feature>
<evidence type="ECO:0000256" key="3">
    <source>
        <dbReference type="ARBA" id="ARBA00022670"/>
    </source>
</evidence>
<dbReference type="Gene3D" id="3.90.70.80">
    <property type="match status" value="1"/>
</dbReference>
<dbReference type="CDD" id="cd22761">
    <property type="entry name" value="OTU_OTUD6"/>
    <property type="match status" value="1"/>
</dbReference>
<dbReference type="PROSITE" id="PS50802">
    <property type="entry name" value="OTU"/>
    <property type="match status" value="1"/>
</dbReference>
<dbReference type="OrthoDB" id="415023at2759"/>
<dbReference type="GO" id="GO:0016579">
    <property type="term" value="P:protein deubiquitination"/>
    <property type="evidence" value="ECO:0007669"/>
    <property type="project" value="TreeGrafter"/>
</dbReference>
<dbReference type="AlphaFoldDB" id="A0A9D4DYQ9"/>
<dbReference type="GO" id="GO:0004843">
    <property type="term" value="F:cysteine-type deubiquitinase activity"/>
    <property type="evidence" value="ECO:0007669"/>
    <property type="project" value="UniProtKB-EC"/>
</dbReference>
<evidence type="ECO:0000256" key="1">
    <source>
        <dbReference type="ARBA" id="ARBA00000707"/>
    </source>
</evidence>
<dbReference type="InterPro" id="IPR003323">
    <property type="entry name" value="OTU_dom"/>
</dbReference>
<keyword evidence="4" id="KW-0833">Ubl conjugation pathway</keyword>
<protein>
    <recommendedName>
        <fullName evidence="2">ubiquitinyl hydrolase 1</fullName>
        <ecNumber evidence="2">3.4.19.12</ecNumber>
    </recommendedName>
</protein>
<dbReference type="InterPro" id="IPR038765">
    <property type="entry name" value="Papain-like_cys_pep_sf"/>
</dbReference>
<dbReference type="InterPro" id="IPR049772">
    <property type="entry name" value="OTU_OTUD6"/>
</dbReference>
<dbReference type="InterPro" id="IPR050704">
    <property type="entry name" value="Peptidase_C85-like"/>
</dbReference>
<reference evidence="9" key="2">
    <citation type="submission" date="2020-11" db="EMBL/GenBank/DDBJ databases">
        <authorList>
            <person name="McCartney M.A."/>
            <person name="Auch B."/>
            <person name="Kono T."/>
            <person name="Mallez S."/>
            <person name="Becker A."/>
            <person name="Gohl D.M."/>
            <person name="Silverstein K.A.T."/>
            <person name="Koren S."/>
            <person name="Bechman K.B."/>
            <person name="Herman A."/>
            <person name="Abrahante J.E."/>
            <person name="Garbe J."/>
        </authorList>
    </citation>
    <scope>NUCLEOTIDE SEQUENCE</scope>
    <source>
        <strain evidence="9">Duluth1</strain>
        <tissue evidence="9">Whole animal</tissue>
    </source>
</reference>
<dbReference type="PANTHER" id="PTHR12419:SF10">
    <property type="entry name" value="DEUBIQUITINASE OTUD6B"/>
    <property type="match status" value="1"/>
</dbReference>